<dbReference type="Proteomes" id="UP000196573">
    <property type="component" value="Unassembled WGS sequence"/>
</dbReference>
<accession>A0A1X7AHE6</accession>
<gene>
    <name evidence="3 4" type="primary">ureB</name>
    <name evidence="4" type="ORF">EHSB41UT_01298</name>
</gene>
<sequence length="112" mass="12106">MIPGELITAPGELAINTGRETRTVVVANTGDRPVQVGSHYHFMETNPALSFDRASTRGFRLNIPAGTAVRFEPGQDREVELVAFAGTRTIYGFRGEVMGPLEEVSDSGEVVL</sequence>
<comment type="pathway">
    <text evidence="3">Nitrogen metabolism; urea degradation; CO(2) and NH(3) from urea (urease route): step 1/1.</text>
</comment>
<dbReference type="InterPro" id="IPR050069">
    <property type="entry name" value="Urease_subunit"/>
</dbReference>
<dbReference type="NCBIfam" id="TIGR00192">
    <property type="entry name" value="urease_beta"/>
    <property type="match status" value="1"/>
</dbReference>
<dbReference type="AlphaFoldDB" id="A0A1X7AHE6"/>
<protein>
    <recommendedName>
        <fullName evidence="3">Urease subunit beta</fullName>
        <ecNumber evidence="3">3.5.1.5</ecNumber>
    </recommendedName>
    <alternativeName>
        <fullName evidence="3">Urea amidohydrolase subunit beta</fullName>
    </alternativeName>
</protein>
<evidence type="ECO:0000313" key="4">
    <source>
        <dbReference type="EMBL" id="SMA41658.1"/>
    </source>
</evidence>
<dbReference type="PANTHER" id="PTHR33569">
    <property type="entry name" value="UREASE"/>
    <property type="match status" value="1"/>
</dbReference>
<keyword evidence="1 3" id="KW-0378">Hydrolase</keyword>
<dbReference type="InterPro" id="IPR002019">
    <property type="entry name" value="Urease_beta-like"/>
</dbReference>
<dbReference type="InterPro" id="IPR036461">
    <property type="entry name" value="Urease_betasu_sf"/>
</dbReference>
<dbReference type="EC" id="3.5.1.5" evidence="3"/>
<evidence type="ECO:0000256" key="3">
    <source>
        <dbReference type="HAMAP-Rule" id="MF_01954"/>
    </source>
</evidence>
<dbReference type="NCBIfam" id="NF009682">
    <property type="entry name" value="PRK13203.1"/>
    <property type="match status" value="1"/>
</dbReference>
<comment type="similarity">
    <text evidence="3">Belongs to the urease beta subunit family.</text>
</comment>
<organism evidence="4 5">
    <name type="scientific">Parendozoicomonas haliclonae</name>
    <dbReference type="NCBI Taxonomy" id="1960125"/>
    <lineage>
        <taxon>Bacteria</taxon>
        <taxon>Pseudomonadati</taxon>
        <taxon>Pseudomonadota</taxon>
        <taxon>Gammaproteobacteria</taxon>
        <taxon>Oceanospirillales</taxon>
        <taxon>Endozoicomonadaceae</taxon>
        <taxon>Parendozoicomonas</taxon>
    </lineage>
</organism>
<dbReference type="HAMAP" id="MF_01954">
    <property type="entry name" value="Urease_beta"/>
    <property type="match status" value="1"/>
</dbReference>
<dbReference type="GO" id="GO:0043419">
    <property type="term" value="P:urea catabolic process"/>
    <property type="evidence" value="ECO:0007669"/>
    <property type="project" value="UniProtKB-UniRule"/>
</dbReference>
<comment type="subcellular location">
    <subcellularLocation>
        <location evidence="3">Cytoplasm</location>
    </subcellularLocation>
</comment>
<evidence type="ECO:0000256" key="1">
    <source>
        <dbReference type="ARBA" id="ARBA00022801"/>
    </source>
</evidence>
<proteinExistence type="inferred from homology"/>
<dbReference type="SUPFAM" id="SSF51278">
    <property type="entry name" value="Urease, beta-subunit"/>
    <property type="match status" value="1"/>
</dbReference>
<evidence type="ECO:0000256" key="2">
    <source>
        <dbReference type="ARBA" id="ARBA00047778"/>
    </source>
</evidence>
<dbReference type="Pfam" id="PF00699">
    <property type="entry name" value="Urease_beta"/>
    <property type="match status" value="1"/>
</dbReference>
<dbReference type="EMBL" id="FWPT01000003">
    <property type="protein sequence ID" value="SMA41658.1"/>
    <property type="molecule type" value="Genomic_DNA"/>
</dbReference>
<keyword evidence="3" id="KW-0963">Cytoplasm</keyword>
<dbReference type="Gene3D" id="2.10.150.10">
    <property type="entry name" value="Urease, beta subunit"/>
    <property type="match status" value="1"/>
</dbReference>
<reference evidence="4 5" key="1">
    <citation type="submission" date="2017-03" db="EMBL/GenBank/DDBJ databases">
        <authorList>
            <person name="Afonso C.L."/>
            <person name="Miller P.J."/>
            <person name="Scott M.A."/>
            <person name="Spackman E."/>
            <person name="Goraichik I."/>
            <person name="Dimitrov K.M."/>
            <person name="Suarez D.L."/>
            <person name="Swayne D.E."/>
        </authorList>
    </citation>
    <scope>NUCLEOTIDE SEQUENCE [LARGE SCALE GENOMIC DNA]</scope>
    <source>
        <strain evidence="4">SB41UT1</strain>
    </source>
</reference>
<dbReference type="OrthoDB" id="9797217at2"/>
<dbReference type="CDD" id="cd00407">
    <property type="entry name" value="Urease_beta"/>
    <property type="match status" value="1"/>
</dbReference>
<dbReference type="GO" id="GO:0009039">
    <property type="term" value="F:urease activity"/>
    <property type="evidence" value="ECO:0007669"/>
    <property type="project" value="UniProtKB-UniRule"/>
</dbReference>
<name>A0A1X7AHE6_9GAMM</name>
<dbReference type="UniPathway" id="UPA00258">
    <property type="reaction ID" value="UER00370"/>
</dbReference>
<dbReference type="RefSeq" id="WP_087108115.1">
    <property type="nucleotide sequence ID" value="NZ_CBCSCN010000009.1"/>
</dbReference>
<comment type="catalytic activity">
    <reaction evidence="2 3">
        <text>urea + 2 H2O + H(+) = hydrogencarbonate + 2 NH4(+)</text>
        <dbReference type="Rhea" id="RHEA:20557"/>
        <dbReference type="ChEBI" id="CHEBI:15377"/>
        <dbReference type="ChEBI" id="CHEBI:15378"/>
        <dbReference type="ChEBI" id="CHEBI:16199"/>
        <dbReference type="ChEBI" id="CHEBI:17544"/>
        <dbReference type="ChEBI" id="CHEBI:28938"/>
        <dbReference type="EC" id="3.5.1.5"/>
    </reaction>
</comment>
<dbReference type="FunFam" id="2.10.150.10:FF:000001">
    <property type="entry name" value="Urease subunit beta"/>
    <property type="match status" value="1"/>
</dbReference>
<evidence type="ECO:0000313" key="5">
    <source>
        <dbReference type="Proteomes" id="UP000196573"/>
    </source>
</evidence>
<keyword evidence="5" id="KW-1185">Reference proteome</keyword>
<comment type="subunit">
    <text evidence="3">Heterotrimer of UreA (gamma), UreB (beta) and UreC (alpha) subunits. Three heterotrimers associate to form the active enzyme.</text>
</comment>
<dbReference type="GO" id="GO:0035550">
    <property type="term" value="C:urease complex"/>
    <property type="evidence" value="ECO:0007669"/>
    <property type="project" value="InterPro"/>
</dbReference>
<dbReference type="PANTHER" id="PTHR33569:SF1">
    <property type="entry name" value="UREASE"/>
    <property type="match status" value="1"/>
</dbReference>